<name>A0ABD5UVT8_9EURY</name>
<feature type="domain" description="DUF2249" evidence="2">
    <location>
        <begin position="84"/>
        <end position="153"/>
    </location>
</feature>
<evidence type="ECO:0000313" key="4">
    <source>
        <dbReference type="Proteomes" id="UP001596296"/>
    </source>
</evidence>
<feature type="domain" description="DUF2249" evidence="2">
    <location>
        <begin position="183"/>
        <end position="251"/>
    </location>
</feature>
<accession>A0ABD5UVT8</accession>
<feature type="domain" description="DUF2249" evidence="2">
    <location>
        <begin position="307"/>
        <end position="376"/>
    </location>
</feature>
<evidence type="ECO:0000313" key="3">
    <source>
        <dbReference type="EMBL" id="MFC6891026.1"/>
    </source>
</evidence>
<feature type="region of interest" description="Disordered" evidence="1">
    <location>
        <begin position="248"/>
        <end position="299"/>
    </location>
</feature>
<dbReference type="InterPro" id="IPR018720">
    <property type="entry name" value="DUF2249"/>
</dbReference>
<dbReference type="Pfam" id="PF10006">
    <property type="entry name" value="DUF2249"/>
    <property type="match status" value="3"/>
</dbReference>
<dbReference type="AlphaFoldDB" id="A0ABD5UVT8"/>
<keyword evidence="4" id="KW-1185">Reference proteome</keyword>
<dbReference type="EMBL" id="JBHSXL010000001">
    <property type="protein sequence ID" value="MFC6891026.1"/>
    <property type="molecule type" value="Genomic_DNA"/>
</dbReference>
<dbReference type="Proteomes" id="UP001596296">
    <property type="component" value="Unassembled WGS sequence"/>
</dbReference>
<gene>
    <name evidence="3" type="ORF">ACFQE9_00040</name>
</gene>
<evidence type="ECO:0000259" key="2">
    <source>
        <dbReference type="Pfam" id="PF10006"/>
    </source>
</evidence>
<dbReference type="RefSeq" id="WP_379738633.1">
    <property type="nucleotide sequence ID" value="NZ_JBHSVN010000001.1"/>
</dbReference>
<evidence type="ECO:0000256" key="1">
    <source>
        <dbReference type="SAM" id="MobiDB-lite"/>
    </source>
</evidence>
<organism evidence="3 4">
    <name type="scientific">Halopenitus salinus</name>
    <dbReference type="NCBI Taxonomy" id="1198295"/>
    <lineage>
        <taxon>Archaea</taxon>
        <taxon>Methanobacteriati</taxon>
        <taxon>Methanobacteriota</taxon>
        <taxon>Stenosarchaea group</taxon>
        <taxon>Halobacteria</taxon>
        <taxon>Halobacteriales</taxon>
        <taxon>Haloferacaceae</taxon>
        <taxon>Halopenitus</taxon>
    </lineage>
</organism>
<protein>
    <submittedName>
        <fullName evidence="3">DUF2249 domain-containing protein</fullName>
    </submittedName>
</protein>
<feature type="region of interest" description="Disordered" evidence="1">
    <location>
        <begin position="155"/>
        <end position="177"/>
    </location>
</feature>
<reference evidence="3 4" key="1">
    <citation type="journal article" date="2019" name="Int. J. Syst. Evol. Microbiol.">
        <title>The Global Catalogue of Microorganisms (GCM) 10K type strain sequencing project: providing services to taxonomists for standard genome sequencing and annotation.</title>
        <authorList>
            <consortium name="The Broad Institute Genomics Platform"/>
            <consortium name="The Broad Institute Genome Sequencing Center for Infectious Disease"/>
            <person name="Wu L."/>
            <person name="Ma J."/>
        </authorList>
    </citation>
    <scope>NUCLEOTIDE SEQUENCE [LARGE SCALE GENOMIC DNA]</scope>
    <source>
        <strain evidence="3 4">SKJ47</strain>
    </source>
</reference>
<comment type="caution">
    <text evidence="3">The sequence shown here is derived from an EMBL/GenBank/DDBJ whole genome shotgun (WGS) entry which is preliminary data.</text>
</comment>
<sequence length="394" mass="44459">MATDIDLRDDGESDRRESLFDAIDGADPGDTLAITADGDVDVHLVRYQIERDRRLAWEHADPDTEPRELDVTVGEPLADDALATIDVRDLTPQRRHEVLLDLFEELPAGEEFVLVNDHDPKPLYHELRSMHGDVIDWEYASRDAGEWRVEIRRNADSKGVGSEDVGSEEANRGAATDDVITRYDVREIPKQERHPTIHHRYGMIPEGGIMEIVAAHEPRPLHREFERQYGDSFSWEVVESEPGRCRVQITKSPGVGGHDVDGRTGDDRHGGDRDEHRGDDDGDDRDGDATQTTTSPTDEEALDVIKEFDVRDLPPAQRHEQIFDAYDELETGTGFVLVNDHDPKPLYHQFEAEAGPAFRWEYRKRDAGEFRVLIAKAATDEPDDAASSEPEAPF</sequence>
<feature type="compositionally biased region" description="Basic and acidic residues" evidence="1">
    <location>
        <begin position="258"/>
        <end position="279"/>
    </location>
</feature>
<proteinExistence type="predicted"/>